<organism evidence="1 2">
    <name type="scientific">Nitratidesulfovibrio liaohensis</name>
    <dbReference type="NCBI Taxonomy" id="2604158"/>
    <lineage>
        <taxon>Bacteria</taxon>
        <taxon>Pseudomonadati</taxon>
        <taxon>Thermodesulfobacteriota</taxon>
        <taxon>Desulfovibrionia</taxon>
        <taxon>Desulfovibrionales</taxon>
        <taxon>Desulfovibrionaceae</taxon>
        <taxon>Nitratidesulfovibrio</taxon>
    </lineage>
</organism>
<evidence type="ECO:0000313" key="1">
    <source>
        <dbReference type="EMBL" id="WMW65199.1"/>
    </source>
</evidence>
<gene>
    <name evidence="1" type="ORF">KPS_003307</name>
</gene>
<reference evidence="1" key="1">
    <citation type="submission" date="2023-09" db="EMBL/GenBank/DDBJ databases">
        <authorList>
            <consortium name="CW5 consortium"/>
            <person name="Lu C.-W."/>
        </authorList>
    </citation>
    <scope>NUCLEOTIDE SEQUENCE</scope>
    <source>
        <strain evidence="1">KPS</strain>
    </source>
</reference>
<keyword evidence="2" id="KW-1185">Reference proteome</keyword>
<dbReference type="Proteomes" id="UP001180616">
    <property type="component" value="Chromosome"/>
</dbReference>
<name>A0ABY9R0E5_9BACT</name>
<protein>
    <submittedName>
        <fullName evidence="1">Uncharacterized protein</fullName>
    </submittedName>
</protein>
<proteinExistence type="predicted"/>
<dbReference type="RefSeq" id="WP_309541230.1">
    <property type="nucleotide sequence ID" value="NZ_CP133659.1"/>
</dbReference>
<evidence type="ECO:0000313" key="2">
    <source>
        <dbReference type="Proteomes" id="UP001180616"/>
    </source>
</evidence>
<accession>A0ABY9R0E5</accession>
<dbReference type="EMBL" id="CP133659">
    <property type="protein sequence ID" value="WMW65199.1"/>
    <property type="molecule type" value="Genomic_DNA"/>
</dbReference>
<sequence length="224" mass="25430">MFGWFKKQRRESPVASLCRALFEDGGKLLDEKPPKELAHAIAIAALHGGFVASEDDYRTPTTKFIAKNTNRDIFILDRALWMLSAHRHYLVQKDCENEEDVNQVYHESCLFLEELYSRSYSKDSVKSFIRCATGIYGPGTWFRVPINELMNKVMYTYLGREGFDCLPLKAEDIPDGKEHVALYNLVFAANMLQPAIESLEVIRRDFNAKSAPSALQVQSAPSVS</sequence>